<gene>
    <name evidence="1" type="ORF">DX914_09010</name>
</gene>
<dbReference type="Proteomes" id="UP000264492">
    <property type="component" value="Unassembled WGS sequence"/>
</dbReference>
<dbReference type="AlphaFoldDB" id="A0A371K5K0"/>
<organism evidence="1 2">
    <name type="scientific">Lysobacter silvisoli</name>
    <dbReference type="NCBI Taxonomy" id="2293254"/>
    <lineage>
        <taxon>Bacteria</taxon>
        <taxon>Pseudomonadati</taxon>
        <taxon>Pseudomonadota</taxon>
        <taxon>Gammaproteobacteria</taxon>
        <taxon>Lysobacterales</taxon>
        <taxon>Lysobacteraceae</taxon>
        <taxon>Lysobacter</taxon>
    </lineage>
</organism>
<keyword evidence="2" id="KW-1185">Reference proteome</keyword>
<proteinExistence type="predicted"/>
<accession>A0A371K5K0</accession>
<evidence type="ECO:0000313" key="2">
    <source>
        <dbReference type="Proteomes" id="UP000264492"/>
    </source>
</evidence>
<dbReference type="EMBL" id="QTSU01000001">
    <property type="protein sequence ID" value="RDZ29209.1"/>
    <property type="molecule type" value="Genomic_DNA"/>
</dbReference>
<name>A0A371K5K0_9GAMM</name>
<reference evidence="1 2" key="1">
    <citation type="submission" date="2018-08" db="EMBL/GenBank/DDBJ databases">
        <title>Lysobacter sp. zong2l5, whole genome shotgun sequence.</title>
        <authorList>
            <person name="Zhang X."/>
            <person name="Feng G."/>
            <person name="Zhu H."/>
        </authorList>
    </citation>
    <scope>NUCLEOTIDE SEQUENCE [LARGE SCALE GENOMIC DNA]</scope>
    <source>
        <strain evidence="2">zong2l5</strain>
    </source>
</reference>
<comment type="caution">
    <text evidence="1">The sequence shown here is derived from an EMBL/GenBank/DDBJ whole genome shotgun (WGS) entry which is preliminary data.</text>
</comment>
<sequence>MRDEAALAEAAVGHREPSPMLNALAWLTATTAASSWTVIEPPQSRVDYLCTSSVQKEWRAQVGRHGELRFAPRTGAGQGEPELVWAIGKRGRLIGNNRGLAGGSLDWLPAGGGPRQKLLDITPIGFAQYRGDIFVAAGLSHRIEGDGSIYRLRARDNGRWQIDRVLDLQEAPLGTYAREGEWTLVTAIGVTHLDLRTLQARRLHTNLNWWQLGPSSIVGHKDRWYIGARRGVVRLTPDEGGYREQWMVPSDCRSFTGDCQCAP</sequence>
<protein>
    <submittedName>
        <fullName evidence="1">Uncharacterized protein</fullName>
    </submittedName>
</protein>
<evidence type="ECO:0000313" key="1">
    <source>
        <dbReference type="EMBL" id="RDZ29209.1"/>
    </source>
</evidence>